<evidence type="ECO:0000313" key="2">
    <source>
        <dbReference type="EMBL" id="NEC03426.1"/>
    </source>
</evidence>
<dbReference type="Proteomes" id="UP000470951">
    <property type="component" value="Unassembled WGS sequence"/>
</dbReference>
<gene>
    <name evidence="2" type="ORF">G3I58_36440</name>
</gene>
<dbReference type="RefSeq" id="WP_164223116.1">
    <property type="nucleotide sequence ID" value="NZ_JAAGMS010000400.1"/>
</dbReference>
<comment type="caution">
    <text evidence="2">The sequence shown here is derived from an EMBL/GenBank/DDBJ whole genome shotgun (WGS) entry which is preliminary data.</text>
</comment>
<keyword evidence="1" id="KW-0812">Transmembrane</keyword>
<keyword evidence="1" id="KW-0472">Membrane</keyword>
<feature type="transmembrane region" description="Helical" evidence="1">
    <location>
        <begin position="6"/>
        <end position="24"/>
    </location>
</feature>
<name>A0A7K3RNB6_STRAQ</name>
<organism evidence="2 3">
    <name type="scientific">Streptomyces anulatus</name>
    <name type="common">Streptomyces chrysomallus</name>
    <dbReference type="NCBI Taxonomy" id="1892"/>
    <lineage>
        <taxon>Bacteria</taxon>
        <taxon>Bacillati</taxon>
        <taxon>Actinomycetota</taxon>
        <taxon>Actinomycetes</taxon>
        <taxon>Kitasatosporales</taxon>
        <taxon>Streptomycetaceae</taxon>
        <taxon>Streptomyces</taxon>
    </lineage>
</organism>
<keyword evidence="1" id="KW-1133">Transmembrane helix</keyword>
<sequence>MWEQWGTVVGALIGFGGLFVGLLVGRRQVTDEAKVEHEQWLRGQRQEAYAQLLDAWDTGLRATRDVVEHPEKHHEAEENGWDWGETVIPAIIREVSPTWEPFWRAVERVELLGPQSAVGAAEGLRRAAEEAEAAALDFTGMWPKRDRFEAAKVAALAARRKAVTAVGAVLQEAPSPATRRGRGLPR</sequence>
<evidence type="ECO:0000256" key="1">
    <source>
        <dbReference type="SAM" id="Phobius"/>
    </source>
</evidence>
<accession>A0A7K3RNB6</accession>
<protein>
    <submittedName>
        <fullName evidence="2">Uncharacterized protein</fullName>
    </submittedName>
</protein>
<dbReference type="EMBL" id="JAAGMS010000400">
    <property type="protein sequence ID" value="NEC03426.1"/>
    <property type="molecule type" value="Genomic_DNA"/>
</dbReference>
<reference evidence="2 3" key="1">
    <citation type="submission" date="2020-01" db="EMBL/GenBank/DDBJ databases">
        <title>Insect and environment-associated Actinomycetes.</title>
        <authorList>
            <person name="Currrie C."/>
            <person name="Chevrette M."/>
            <person name="Carlson C."/>
            <person name="Stubbendieck R."/>
            <person name="Wendt-Pienkowski E."/>
        </authorList>
    </citation>
    <scope>NUCLEOTIDE SEQUENCE [LARGE SCALE GENOMIC DNA]</scope>
    <source>
        <strain evidence="2 3">SID7903</strain>
    </source>
</reference>
<evidence type="ECO:0000313" key="3">
    <source>
        <dbReference type="Proteomes" id="UP000470951"/>
    </source>
</evidence>
<dbReference type="AlphaFoldDB" id="A0A7K3RNB6"/>
<proteinExistence type="predicted"/>